<organism evidence="1 2">
    <name type="scientific">Stereocaulon virgatum</name>
    <dbReference type="NCBI Taxonomy" id="373712"/>
    <lineage>
        <taxon>Eukaryota</taxon>
        <taxon>Fungi</taxon>
        <taxon>Dikarya</taxon>
        <taxon>Ascomycota</taxon>
        <taxon>Pezizomycotina</taxon>
        <taxon>Lecanoromycetes</taxon>
        <taxon>OSLEUM clade</taxon>
        <taxon>Lecanoromycetidae</taxon>
        <taxon>Lecanorales</taxon>
        <taxon>Lecanorineae</taxon>
        <taxon>Stereocaulaceae</taxon>
        <taxon>Stereocaulon</taxon>
    </lineage>
</organism>
<sequence length="124" mass="14491">MSTPAADAKRIFLRARTSSADQAGLQDHDLVDLFLNKAGFDKEDTGQHTRHFVHNQPREYEHFHIILDINYRQDPDANVKELVHEVYRIRFNNHDTEPSFDRIESPQASRLALEYTGIYPWGKQ</sequence>
<evidence type="ECO:0000313" key="2">
    <source>
        <dbReference type="Proteomes" id="UP001590950"/>
    </source>
</evidence>
<evidence type="ECO:0000313" key="1">
    <source>
        <dbReference type="EMBL" id="KAL2044155.1"/>
    </source>
</evidence>
<reference evidence="1 2" key="1">
    <citation type="submission" date="2024-09" db="EMBL/GenBank/DDBJ databases">
        <title>Rethinking Asexuality: The Enigmatic Case of Functional Sexual Genes in Lepraria (Stereocaulaceae).</title>
        <authorList>
            <person name="Doellman M."/>
            <person name="Sun Y."/>
            <person name="Barcenas-Pena A."/>
            <person name="Lumbsch H.T."/>
            <person name="Grewe F."/>
        </authorList>
    </citation>
    <scope>NUCLEOTIDE SEQUENCE [LARGE SCALE GENOMIC DNA]</scope>
    <source>
        <strain evidence="1 2">Mercado 3170</strain>
    </source>
</reference>
<gene>
    <name evidence="1" type="ORF">N7G274_002860</name>
</gene>
<name>A0ABR4AFD8_9LECA</name>
<comment type="caution">
    <text evidence="1">The sequence shown here is derived from an EMBL/GenBank/DDBJ whole genome shotgun (WGS) entry which is preliminary data.</text>
</comment>
<dbReference type="EMBL" id="JBEFKJ010000009">
    <property type="protein sequence ID" value="KAL2044155.1"/>
    <property type="molecule type" value="Genomic_DNA"/>
</dbReference>
<dbReference type="Proteomes" id="UP001590950">
    <property type="component" value="Unassembled WGS sequence"/>
</dbReference>
<proteinExistence type="predicted"/>
<keyword evidence="2" id="KW-1185">Reference proteome</keyword>
<accession>A0ABR4AFD8</accession>
<protein>
    <submittedName>
        <fullName evidence="1">Uncharacterized protein</fullName>
    </submittedName>
</protein>